<dbReference type="PANTHER" id="PTHR15071">
    <property type="entry name" value="MANNOSE-6-PHOSPHATE RECEPTOR FAMILY MEMBER"/>
    <property type="match status" value="1"/>
</dbReference>
<dbReference type="GO" id="GO:0005802">
    <property type="term" value="C:trans-Golgi network"/>
    <property type="evidence" value="ECO:0007669"/>
    <property type="project" value="TreeGrafter"/>
</dbReference>
<dbReference type="PANTHER" id="PTHR15071:SF0">
    <property type="entry name" value="MANNOSE 6-PHOSPHATE RECEPTOR-LIKE PROTEIN 1"/>
    <property type="match status" value="1"/>
</dbReference>
<keyword evidence="4 6" id="KW-1133">Transmembrane helix</keyword>
<dbReference type="GO" id="GO:0000139">
    <property type="term" value="C:Golgi membrane"/>
    <property type="evidence" value="ECO:0007669"/>
    <property type="project" value="UniProtKB-SubCell"/>
</dbReference>
<comment type="subcellular location">
    <subcellularLocation>
        <location evidence="1">Membrane</location>
        <topology evidence="1">Single-pass membrane protein</topology>
    </subcellularLocation>
</comment>
<evidence type="ECO:0000313" key="7">
    <source>
        <dbReference type="EMBL" id="KRT82447.1"/>
    </source>
</evidence>
<keyword evidence="5 6" id="KW-0472">Membrane</keyword>
<proteinExistence type="predicted"/>
<name>A0A0T6B4X0_9SCAR</name>
<sequence length="135" mass="14783">MKCLCLLHFSVNKSKTSTITLVCTSGYNRTVFADVADSNDSFYFFSPFACIVNHHMTGGLSTGSVLIVLLFIGCVFYFVGGAIVLHCIRGARGKEMIPNIDFWQNLPSLIKDGLIFTLNGCRPTAVATADSYDRI</sequence>
<dbReference type="InterPro" id="IPR018939">
    <property type="entry name" value="Autophagy-rel_prot_27"/>
</dbReference>
<evidence type="ECO:0000256" key="6">
    <source>
        <dbReference type="SAM" id="Phobius"/>
    </source>
</evidence>
<feature type="transmembrane region" description="Helical" evidence="6">
    <location>
        <begin position="65"/>
        <end position="88"/>
    </location>
</feature>
<comment type="caution">
    <text evidence="7">The sequence shown here is derived from an EMBL/GenBank/DDBJ whole genome shotgun (WGS) entry which is preliminary data.</text>
</comment>
<evidence type="ECO:0000256" key="1">
    <source>
        <dbReference type="ARBA" id="ARBA00004167"/>
    </source>
</evidence>
<protein>
    <recommendedName>
        <fullName evidence="9">Cation-dependent mannose-6-phosphate receptor</fullName>
    </recommendedName>
</protein>
<keyword evidence="3" id="KW-0732">Signal</keyword>
<keyword evidence="8" id="KW-1185">Reference proteome</keyword>
<evidence type="ECO:0000313" key="8">
    <source>
        <dbReference type="Proteomes" id="UP000051574"/>
    </source>
</evidence>
<evidence type="ECO:0000256" key="2">
    <source>
        <dbReference type="ARBA" id="ARBA00022692"/>
    </source>
</evidence>
<dbReference type="Pfam" id="PF09451">
    <property type="entry name" value="ATG27"/>
    <property type="match status" value="1"/>
</dbReference>
<evidence type="ECO:0000256" key="5">
    <source>
        <dbReference type="ARBA" id="ARBA00023136"/>
    </source>
</evidence>
<gene>
    <name evidence="7" type="ORF">AMK59_3546</name>
</gene>
<organism evidence="7 8">
    <name type="scientific">Oryctes borbonicus</name>
    <dbReference type="NCBI Taxonomy" id="1629725"/>
    <lineage>
        <taxon>Eukaryota</taxon>
        <taxon>Metazoa</taxon>
        <taxon>Ecdysozoa</taxon>
        <taxon>Arthropoda</taxon>
        <taxon>Hexapoda</taxon>
        <taxon>Insecta</taxon>
        <taxon>Pterygota</taxon>
        <taxon>Neoptera</taxon>
        <taxon>Endopterygota</taxon>
        <taxon>Coleoptera</taxon>
        <taxon>Polyphaga</taxon>
        <taxon>Scarabaeiformia</taxon>
        <taxon>Scarabaeidae</taxon>
        <taxon>Dynastinae</taxon>
        <taxon>Oryctes</taxon>
    </lineage>
</organism>
<dbReference type="EMBL" id="LJIG01009754">
    <property type="protein sequence ID" value="KRT82447.1"/>
    <property type="molecule type" value="Genomic_DNA"/>
</dbReference>
<dbReference type="AlphaFoldDB" id="A0A0T6B4X0"/>
<evidence type="ECO:0008006" key="9">
    <source>
        <dbReference type="Google" id="ProtNLM"/>
    </source>
</evidence>
<evidence type="ECO:0000256" key="4">
    <source>
        <dbReference type="ARBA" id="ARBA00022989"/>
    </source>
</evidence>
<keyword evidence="2 6" id="KW-0812">Transmembrane</keyword>
<evidence type="ECO:0000256" key="3">
    <source>
        <dbReference type="ARBA" id="ARBA00022729"/>
    </source>
</evidence>
<dbReference type="OrthoDB" id="29460at2759"/>
<accession>A0A0T6B4X0</accession>
<dbReference type="Proteomes" id="UP000051574">
    <property type="component" value="Unassembled WGS sequence"/>
</dbReference>
<reference evidence="7 8" key="1">
    <citation type="submission" date="2015-09" db="EMBL/GenBank/DDBJ databases">
        <title>Draft genome of the scarab beetle Oryctes borbonicus.</title>
        <authorList>
            <person name="Meyer J.M."/>
            <person name="Markov G.V."/>
            <person name="Baskaran P."/>
            <person name="Herrmann M."/>
            <person name="Sommer R.J."/>
            <person name="Roedelsperger C."/>
        </authorList>
    </citation>
    <scope>NUCLEOTIDE SEQUENCE [LARGE SCALE GENOMIC DNA]</scope>
    <source>
        <strain evidence="7">OB123</strain>
        <tissue evidence="7">Whole animal</tissue>
    </source>
</reference>